<evidence type="ECO:0000313" key="2">
    <source>
        <dbReference type="EMBL" id="UOB19161.1"/>
    </source>
</evidence>
<organism evidence="2 3">
    <name type="scientific">Abyssalbus ytuae</name>
    <dbReference type="NCBI Taxonomy" id="2926907"/>
    <lineage>
        <taxon>Bacteria</taxon>
        <taxon>Pseudomonadati</taxon>
        <taxon>Bacteroidota</taxon>
        <taxon>Flavobacteriia</taxon>
        <taxon>Flavobacteriales</taxon>
        <taxon>Flavobacteriaceae</taxon>
        <taxon>Abyssalbus</taxon>
    </lineage>
</organism>
<keyword evidence="1" id="KW-0812">Transmembrane</keyword>
<feature type="transmembrane region" description="Helical" evidence="1">
    <location>
        <begin position="204"/>
        <end position="222"/>
    </location>
</feature>
<dbReference type="EMBL" id="CP094358">
    <property type="protein sequence ID" value="UOB19161.1"/>
    <property type="molecule type" value="Genomic_DNA"/>
</dbReference>
<evidence type="ECO:0000256" key="1">
    <source>
        <dbReference type="SAM" id="Phobius"/>
    </source>
</evidence>
<accession>A0A9E7A3F2</accession>
<sequence>MKKLKEIREKYEKAAFLIGNGPNLNAGIMHSWKDLLKLASEKPVTFDTEGLTNTEVYDLTVLNSKNQDRVKSRIIKLLSLKTHDNINIHKGLMEFALNTDSPVLTTNFDEALEKSVQTKIFHVNSKGFTHYYPWKSYYGLKKHIEPTAGFGIWKIHGDVRYKESIRLGLTDYMGSVERARKLIHKGRYRLYQNKQIPNWYGQETWLHIWFTLPIIIFGFGFYTDEVFLRWLLIERKRYFNLFKKSMNVTYLVKDLPKPGVTNLLQNLDVDIIKVDDYSEIYG</sequence>
<dbReference type="KEGG" id="fbm:MQE35_07645"/>
<gene>
    <name evidence="2" type="ORF">MQE35_07645</name>
</gene>
<keyword evidence="1" id="KW-1133">Transmembrane helix</keyword>
<evidence type="ECO:0000313" key="3">
    <source>
        <dbReference type="Proteomes" id="UP000831290"/>
    </source>
</evidence>
<protein>
    <submittedName>
        <fullName evidence="2">SIR2 family protein</fullName>
    </submittedName>
</protein>
<dbReference type="RefSeq" id="WP_255845778.1">
    <property type="nucleotide sequence ID" value="NZ_CP094358.1"/>
</dbReference>
<proteinExistence type="predicted"/>
<dbReference type="Proteomes" id="UP000831290">
    <property type="component" value="Chromosome"/>
</dbReference>
<keyword evidence="3" id="KW-1185">Reference proteome</keyword>
<reference evidence="2" key="1">
    <citation type="submission" date="2022-03" db="EMBL/GenBank/DDBJ databases">
        <title>Description of Abyssus ytuae gen. nov., sp. nov., a novel member of the family Flavobacteriaceae isolated from the sediment of Mariana Trench.</title>
        <authorList>
            <person name="Zhang J."/>
            <person name="Xu X."/>
        </authorList>
    </citation>
    <scope>NUCLEOTIDE SEQUENCE</scope>
    <source>
        <strain evidence="2">MT3330</strain>
    </source>
</reference>
<keyword evidence="1" id="KW-0472">Membrane</keyword>
<name>A0A9E7A3F2_9FLAO</name>
<dbReference type="AlphaFoldDB" id="A0A9E7A3F2"/>
<dbReference type="Pfam" id="PF13289">
    <property type="entry name" value="SIR2_2"/>
    <property type="match status" value="1"/>
</dbReference>